<evidence type="ECO:0000313" key="2">
    <source>
        <dbReference type="EMBL" id="TDZ16232.1"/>
    </source>
</evidence>
<reference evidence="3" key="1">
    <citation type="journal article" date="2013" name="New Phytol.">
        <title>Comparative genomic and transcriptomic analyses reveal the hemibiotrophic stage shift of Colletotrichum fungi.</title>
        <authorList>
            <person name="Gan P."/>
            <person name="Ikeda K."/>
            <person name="Irieda H."/>
            <person name="Narusaka M."/>
            <person name="O'Connell R.J."/>
            <person name="Narusaka Y."/>
            <person name="Takano Y."/>
            <person name="Kubo Y."/>
            <person name="Shirasu K."/>
        </authorList>
    </citation>
    <scope>NUCLEOTIDE SEQUENCE [LARGE SCALE GENOMIC DNA]</scope>
    <source>
        <strain evidence="3">104-T / ATCC 96160 / CBS 514.97 / LARS 414 / MAFF 240422</strain>
    </source>
</reference>
<name>A0A484FDU6_COLOR</name>
<feature type="compositionally biased region" description="Low complexity" evidence="1">
    <location>
        <begin position="1"/>
        <end position="15"/>
    </location>
</feature>
<feature type="region of interest" description="Disordered" evidence="1">
    <location>
        <begin position="1"/>
        <end position="26"/>
    </location>
</feature>
<proteinExistence type="predicted"/>
<accession>A0A484FDU6</accession>
<protein>
    <submittedName>
        <fullName evidence="2">Uncharacterized protein</fullName>
    </submittedName>
</protein>
<sequence length="99" mass="10962">MAAPAPNAEPEALPEPGGGNNVIGPGYGNPKGYKSTPWTAAPKMCFPMDGMQCNYENNNCYFHNCIECACDQWFDVTQTSQLITRDCTDHPNMARCVWR</sequence>
<evidence type="ECO:0000313" key="3">
    <source>
        <dbReference type="Proteomes" id="UP000014480"/>
    </source>
</evidence>
<dbReference type="AlphaFoldDB" id="A0A484FDU6"/>
<reference evidence="3" key="2">
    <citation type="journal article" date="2019" name="Mol. Plant Microbe Interact.">
        <title>Genome sequence resources for four phytopathogenic fungi from the Colletotrichum orbiculare species complex.</title>
        <authorList>
            <person name="Gan P."/>
            <person name="Tsushima A."/>
            <person name="Narusaka M."/>
            <person name="Narusaka Y."/>
            <person name="Takano Y."/>
            <person name="Kubo Y."/>
            <person name="Shirasu K."/>
        </authorList>
    </citation>
    <scope>GENOME REANNOTATION</scope>
    <source>
        <strain evidence="3">104-T / ATCC 96160 / CBS 514.97 / LARS 414 / MAFF 240422</strain>
    </source>
</reference>
<dbReference type="Proteomes" id="UP000014480">
    <property type="component" value="Unassembled WGS sequence"/>
</dbReference>
<keyword evidence="3" id="KW-1185">Reference proteome</keyword>
<organism evidence="2 3">
    <name type="scientific">Colletotrichum orbiculare (strain 104-T / ATCC 96160 / CBS 514.97 / LARS 414 / MAFF 240422)</name>
    <name type="common">Cucumber anthracnose fungus</name>
    <name type="synonym">Colletotrichum lagenarium</name>
    <dbReference type="NCBI Taxonomy" id="1213857"/>
    <lineage>
        <taxon>Eukaryota</taxon>
        <taxon>Fungi</taxon>
        <taxon>Dikarya</taxon>
        <taxon>Ascomycota</taxon>
        <taxon>Pezizomycotina</taxon>
        <taxon>Sordariomycetes</taxon>
        <taxon>Hypocreomycetidae</taxon>
        <taxon>Glomerellales</taxon>
        <taxon>Glomerellaceae</taxon>
        <taxon>Colletotrichum</taxon>
        <taxon>Colletotrichum orbiculare species complex</taxon>
    </lineage>
</organism>
<dbReference type="EMBL" id="AMCV02000036">
    <property type="protein sequence ID" value="TDZ16232.1"/>
    <property type="molecule type" value="Genomic_DNA"/>
</dbReference>
<feature type="compositionally biased region" description="Gly residues" evidence="1">
    <location>
        <begin position="16"/>
        <end position="26"/>
    </location>
</feature>
<gene>
    <name evidence="2" type="ORF">Cob_v010928</name>
</gene>
<evidence type="ECO:0000256" key="1">
    <source>
        <dbReference type="SAM" id="MobiDB-lite"/>
    </source>
</evidence>
<comment type="caution">
    <text evidence="2">The sequence shown here is derived from an EMBL/GenBank/DDBJ whole genome shotgun (WGS) entry which is preliminary data.</text>
</comment>